<accession>A0A1F4S194</accession>
<dbReference type="Gene3D" id="2.60.40.4070">
    <property type="match status" value="1"/>
</dbReference>
<dbReference type="Pfam" id="PF13860">
    <property type="entry name" value="FlgD_ig"/>
    <property type="match status" value="1"/>
</dbReference>
<dbReference type="InterPro" id="IPR025965">
    <property type="entry name" value="FlgD/Vpr_Ig-like"/>
</dbReference>
<protein>
    <recommendedName>
        <fullName evidence="1">FlgD/Vpr Ig-like domain-containing protein</fullName>
    </recommendedName>
</protein>
<dbReference type="NCBIfam" id="TIGR04183">
    <property type="entry name" value="Por_Secre_tail"/>
    <property type="match status" value="1"/>
</dbReference>
<evidence type="ECO:0000313" key="2">
    <source>
        <dbReference type="EMBL" id="OGC14167.1"/>
    </source>
</evidence>
<gene>
    <name evidence="2" type="ORF">A2290_00630</name>
</gene>
<proteinExistence type="predicted"/>
<evidence type="ECO:0000259" key="1">
    <source>
        <dbReference type="Pfam" id="PF13860"/>
    </source>
</evidence>
<dbReference type="AlphaFoldDB" id="A0A1F4S194"/>
<sequence length="241" mass="25941">MVKDKKQNIRKKQNYKNILICFLFLLLLIVSKSYSRPSISIEAGGQTLLSGDPISSQPSFEITVISSQGVTTSSIQASMDNNTFETLTKIISTDNPTITKAFFNPATLSEDIHSLKIVAIDANSSITTKEVIGLIVQGQKEIATQGIPLCYPNPYNGTGNLSLSYILSKSGNVTLTIHDLMGNQLTKKTYTSLQNGGTAGYNEITWDGKTDNGNALGNGIYIFLIVADGKVIGKGKIAVVK</sequence>
<dbReference type="InterPro" id="IPR026444">
    <property type="entry name" value="Secre_tail"/>
</dbReference>
<dbReference type="Proteomes" id="UP000177905">
    <property type="component" value="Unassembled WGS sequence"/>
</dbReference>
<comment type="caution">
    <text evidence="2">The sequence shown here is derived from an EMBL/GenBank/DDBJ whole genome shotgun (WGS) entry which is preliminary data.</text>
</comment>
<evidence type="ECO:0000313" key="3">
    <source>
        <dbReference type="Proteomes" id="UP000177905"/>
    </source>
</evidence>
<feature type="domain" description="FlgD/Vpr Ig-like" evidence="1">
    <location>
        <begin position="157"/>
        <end position="227"/>
    </location>
</feature>
<organism evidence="2 3">
    <name type="scientific">candidate division WOR-1 bacterium RIFOXYB2_FULL_36_35</name>
    <dbReference type="NCBI Taxonomy" id="1802578"/>
    <lineage>
        <taxon>Bacteria</taxon>
        <taxon>Bacillati</taxon>
        <taxon>Saganbacteria</taxon>
    </lineage>
</organism>
<dbReference type="EMBL" id="MEUA01000040">
    <property type="protein sequence ID" value="OGC14167.1"/>
    <property type="molecule type" value="Genomic_DNA"/>
</dbReference>
<name>A0A1F4S194_UNCSA</name>
<reference evidence="2 3" key="1">
    <citation type="journal article" date="2016" name="Nat. Commun.">
        <title>Thousands of microbial genomes shed light on interconnected biogeochemical processes in an aquifer system.</title>
        <authorList>
            <person name="Anantharaman K."/>
            <person name="Brown C.T."/>
            <person name="Hug L.A."/>
            <person name="Sharon I."/>
            <person name="Castelle C.J."/>
            <person name="Probst A.J."/>
            <person name="Thomas B.C."/>
            <person name="Singh A."/>
            <person name="Wilkins M.J."/>
            <person name="Karaoz U."/>
            <person name="Brodie E.L."/>
            <person name="Williams K.H."/>
            <person name="Hubbard S.S."/>
            <person name="Banfield J.F."/>
        </authorList>
    </citation>
    <scope>NUCLEOTIDE SEQUENCE [LARGE SCALE GENOMIC DNA]</scope>
</reference>